<sequence>MRIFIAGATGAIGRRLVPLLVAEGHQVTALTRRRGGSSVAGAGEAGGRRTGEGSPVDGGGVRAVVGDVYDVGRLREVVAEARPDVVMHQLTDLASRDFAANGRIRREGTRNLVDAALAAGVRRVVSQSIAWAYEPGAIPATESTPLDLHATDATRRATVEAVATLESITAEAPEWVVLRYGMLYGPDTWYTKGGLMADLATTGNLPTGPDITSFLHVDDAATAAAAALTWPTGAVNIVDDTPAPASTWAPAFAESVGVSPDLPTDHRARDGRRELDPSAARTPWARGASNAHARSLGWTPTHPTWHTGFTS</sequence>
<organism evidence="3 4">
    <name type="scientific">Kribbella speibonae</name>
    <dbReference type="NCBI Taxonomy" id="1572660"/>
    <lineage>
        <taxon>Bacteria</taxon>
        <taxon>Bacillati</taxon>
        <taxon>Actinomycetota</taxon>
        <taxon>Actinomycetes</taxon>
        <taxon>Propionibacteriales</taxon>
        <taxon>Kribbellaceae</taxon>
        <taxon>Kribbella</taxon>
    </lineage>
</organism>
<dbReference type="InterPro" id="IPR001509">
    <property type="entry name" value="Epimerase_deHydtase"/>
</dbReference>
<dbReference type="GO" id="GO:0005737">
    <property type="term" value="C:cytoplasm"/>
    <property type="evidence" value="ECO:0007669"/>
    <property type="project" value="TreeGrafter"/>
</dbReference>
<dbReference type="RefSeq" id="WP_131495948.1">
    <property type="nucleotide sequence ID" value="NZ_SJKC01000001.1"/>
</dbReference>
<dbReference type="SUPFAM" id="SSF51735">
    <property type="entry name" value="NAD(P)-binding Rossmann-fold domains"/>
    <property type="match status" value="1"/>
</dbReference>
<reference evidence="3 4" key="1">
    <citation type="submission" date="2019-02" db="EMBL/GenBank/DDBJ databases">
        <title>Kribbella capetownensis sp. nov. and Kribbella speibonae sp. nov., isolated from soil.</title>
        <authorList>
            <person name="Curtis S.M."/>
            <person name="Norton I."/>
            <person name="Everest G.J."/>
            <person name="Meyers P.R."/>
        </authorList>
    </citation>
    <scope>NUCLEOTIDE SEQUENCE [LARGE SCALE GENOMIC DNA]</scope>
    <source>
        <strain evidence="3 4">YM55</strain>
    </source>
</reference>
<feature type="compositionally biased region" description="Polar residues" evidence="1">
    <location>
        <begin position="301"/>
        <end position="311"/>
    </location>
</feature>
<dbReference type="Gene3D" id="3.40.50.720">
    <property type="entry name" value="NAD(P)-binding Rossmann-like Domain"/>
    <property type="match status" value="1"/>
</dbReference>
<evidence type="ECO:0000313" key="4">
    <source>
        <dbReference type="Proteomes" id="UP000294225"/>
    </source>
</evidence>
<dbReference type="EMBL" id="SJKC01000001">
    <property type="protein sequence ID" value="TCC41788.1"/>
    <property type="molecule type" value="Genomic_DNA"/>
</dbReference>
<feature type="region of interest" description="Disordered" evidence="1">
    <location>
        <begin position="32"/>
        <end position="58"/>
    </location>
</feature>
<comment type="caution">
    <text evidence="3">The sequence shown here is derived from an EMBL/GenBank/DDBJ whole genome shotgun (WGS) entry which is preliminary data.</text>
</comment>
<dbReference type="PANTHER" id="PTHR48079:SF6">
    <property type="entry name" value="NAD(P)-BINDING DOMAIN-CONTAINING PROTEIN-RELATED"/>
    <property type="match status" value="1"/>
</dbReference>
<feature type="region of interest" description="Disordered" evidence="1">
    <location>
        <begin position="259"/>
        <end position="311"/>
    </location>
</feature>
<feature type="compositionally biased region" description="Basic and acidic residues" evidence="1">
    <location>
        <begin position="263"/>
        <end position="276"/>
    </location>
</feature>
<evidence type="ECO:0000313" key="3">
    <source>
        <dbReference type="EMBL" id="TCC41788.1"/>
    </source>
</evidence>
<accession>A0A4R0JBI7</accession>
<dbReference type="AlphaFoldDB" id="A0A4R0JBI7"/>
<dbReference type="PANTHER" id="PTHR48079">
    <property type="entry name" value="PROTEIN YEEZ"/>
    <property type="match status" value="1"/>
</dbReference>
<dbReference type="Pfam" id="PF01370">
    <property type="entry name" value="Epimerase"/>
    <property type="match status" value="1"/>
</dbReference>
<evidence type="ECO:0000256" key="1">
    <source>
        <dbReference type="SAM" id="MobiDB-lite"/>
    </source>
</evidence>
<dbReference type="GO" id="GO:0004029">
    <property type="term" value="F:aldehyde dehydrogenase (NAD+) activity"/>
    <property type="evidence" value="ECO:0007669"/>
    <property type="project" value="TreeGrafter"/>
</dbReference>
<evidence type="ECO:0000259" key="2">
    <source>
        <dbReference type="Pfam" id="PF01370"/>
    </source>
</evidence>
<dbReference type="InterPro" id="IPR051783">
    <property type="entry name" value="NAD(P)-dependent_oxidoreduct"/>
</dbReference>
<protein>
    <submittedName>
        <fullName evidence="3">NAD(P)-dependent oxidoreductase</fullName>
    </submittedName>
</protein>
<dbReference type="Proteomes" id="UP000294225">
    <property type="component" value="Unassembled WGS sequence"/>
</dbReference>
<proteinExistence type="predicted"/>
<gene>
    <name evidence="3" type="ORF">E0H92_09135</name>
</gene>
<dbReference type="InterPro" id="IPR036291">
    <property type="entry name" value="NAD(P)-bd_dom_sf"/>
</dbReference>
<feature type="domain" description="NAD-dependent epimerase/dehydratase" evidence="2">
    <location>
        <begin position="3"/>
        <end position="232"/>
    </location>
</feature>
<name>A0A4R0JBI7_9ACTN</name>